<sequence length="236" mass="26377">MTTFLLLAALGWIAWHLLAFLAGGAWRLWQWARRPGMRQRYALAPHENAMLALAHPMAFARVEGGFADARLPVFTAGLAQSLRPALLHGLGLRADTADADLRSSFAAQWRNRWFRMDLDALRPQDAPRDALAFACARVAFATRTASILGWLDEATQWEILAHNAQRAGECFTGWEDYGRALARGRRQWVAHARADSLGTAFTEDDVRGWIAETDHPWRWLPWPGTPVAGAERPAQA</sequence>
<dbReference type="InterPro" id="IPR009677">
    <property type="entry name" value="DUF1266"/>
</dbReference>
<dbReference type="OrthoDB" id="8776238at2"/>
<dbReference type="Proteomes" id="UP000199517">
    <property type="component" value="Unassembled WGS sequence"/>
</dbReference>
<feature type="domain" description="DUF1266" evidence="1">
    <location>
        <begin position="127"/>
        <end position="222"/>
    </location>
</feature>
<organism evidence="2 3">
    <name type="scientific">Paracidovorax konjaci</name>
    <dbReference type="NCBI Taxonomy" id="32040"/>
    <lineage>
        <taxon>Bacteria</taxon>
        <taxon>Pseudomonadati</taxon>
        <taxon>Pseudomonadota</taxon>
        <taxon>Betaproteobacteria</taxon>
        <taxon>Burkholderiales</taxon>
        <taxon>Comamonadaceae</taxon>
        <taxon>Paracidovorax</taxon>
    </lineage>
</organism>
<protein>
    <recommendedName>
        <fullName evidence="1">DUF1266 domain-containing protein</fullName>
    </recommendedName>
</protein>
<dbReference type="Pfam" id="PF06889">
    <property type="entry name" value="DUF1266"/>
    <property type="match status" value="1"/>
</dbReference>
<dbReference type="AlphaFoldDB" id="A0A1I1VT84"/>
<reference evidence="3" key="1">
    <citation type="submission" date="2016-10" db="EMBL/GenBank/DDBJ databases">
        <authorList>
            <person name="Varghese N."/>
            <person name="Submissions S."/>
        </authorList>
    </citation>
    <scope>NUCLEOTIDE SEQUENCE [LARGE SCALE GENOMIC DNA]</scope>
    <source>
        <strain evidence="3">DSM 7481</strain>
    </source>
</reference>
<gene>
    <name evidence="2" type="ORF">SAMN04489710_10784</name>
</gene>
<name>A0A1I1VT84_9BURK</name>
<evidence type="ECO:0000313" key="3">
    <source>
        <dbReference type="Proteomes" id="UP000199517"/>
    </source>
</evidence>
<dbReference type="EMBL" id="FOMQ01000007">
    <property type="protein sequence ID" value="SFD85268.1"/>
    <property type="molecule type" value="Genomic_DNA"/>
</dbReference>
<evidence type="ECO:0000259" key="1">
    <source>
        <dbReference type="Pfam" id="PF06889"/>
    </source>
</evidence>
<dbReference type="RefSeq" id="WP_092952688.1">
    <property type="nucleotide sequence ID" value="NZ_FOMQ01000007.1"/>
</dbReference>
<dbReference type="STRING" id="32040.SAMN04489710_10784"/>
<accession>A0A1I1VT84</accession>
<evidence type="ECO:0000313" key="2">
    <source>
        <dbReference type="EMBL" id="SFD85268.1"/>
    </source>
</evidence>
<proteinExistence type="predicted"/>
<keyword evidence="3" id="KW-1185">Reference proteome</keyword>